<protein>
    <submittedName>
        <fullName evidence="1">Uncharacterized protein</fullName>
    </submittedName>
</protein>
<dbReference type="AlphaFoldDB" id="A0A2R6W0Q8"/>
<gene>
    <name evidence="1" type="ORF">MARPO_0198s0015</name>
</gene>
<dbReference type="EMBL" id="KZ772866">
    <property type="protein sequence ID" value="PTQ27447.1"/>
    <property type="molecule type" value="Genomic_DNA"/>
</dbReference>
<keyword evidence="2" id="KW-1185">Reference proteome</keyword>
<evidence type="ECO:0000313" key="2">
    <source>
        <dbReference type="Proteomes" id="UP000244005"/>
    </source>
</evidence>
<evidence type="ECO:0000313" key="1">
    <source>
        <dbReference type="EMBL" id="PTQ27447.1"/>
    </source>
</evidence>
<proteinExistence type="predicted"/>
<name>A0A2R6W0Q8_MARPO</name>
<organism evidence="1 2">
    <name type="scientific">Marchantia polymorpha</name>
    <name type="common">Common liverwort</name>
    <name type="synonym">Marchantia aquatica</name>
    <dbReference type="NCBI Taxonomy" id="3197"/>
    <lineage>
        <taxon>Eukaryota</taxon>
        <taxon>Viridiplantae</taxon>
        <taxon>Streptophyta</taxon>
        <taxon>Embryophyta</taxon>
        <taxon>Marchantiophyta</taxon>
        <taxon>Marchantiopsida</taxon>
        <taxon>Marchantiidae</taxon>
        <taxon>Marchantiales</taxon>
        <taxon>Marchantiaceae</taxon>
        <taxon>Marchantia</taxon>
    </lineage>
</organism>
<reference evidence="2" key="1">
    <citation type="journal article" date="2017" name="Cell">
        <title>Insights into land plant evolution garnered from the Marchantia polymorpha genome.</title>
        <authorList>
            <person name="Bowman J.L."/>
            <person name="Kohchi T."/>
            <person name="Yamato K.T."/>
            <person name="Jenkins J."/>
            <person name="Shu S."/>
            <person name="Ishizaki K."/>
            <person name="Yamaoka S."/>
            <person name="Nishihama R."/>
            <person name="Nakamura Y."/>
            <person name="Berger F."/>
            <person name="Adam C."/>
            <person name="Aki S.S."/>
            <person name="Althoff F."/>
            <person name="Araki T."/>
            <person name="Arteaga-Vazquez M.A."/>
            <person name="Balasubrmanian S."/>
            <person name="Barry K."/>
            <person name="Bauer D."/>
            <person name="Boehm C.R."/>
            <person name="Briginshaw L."/>
            <person name="Caballero-Perez J."/>
            <person name="Catarino B."/>
            <person name="Chen F."/>
            <person name="Chiyoda S."/>
            <person name="Chovatia M."/>
            <person name="Davies K.M."/>
            <person name="Delmans M."/>
            <person name="Demura T."/>
            <person name="Dierschke T."/>
            <person name="Dolan L."/>
            <person name="Dorantes-Acosta A.E."/>
            <person name="Eklund D.M."/>
            <person name="Florent S.N."/>
            <person name="Flores-Sandoval E."/>
            <person name="Fujiyama A."/>
            <person name="Fukuzawa H."/>
            <person name="Galik B."/>
            <person name="Grimanelli D."/>
            <person name="Grimwood J."/>
            <person name="Grossniklaus U."/>
            <person name="Hamada T."/>
            <person name="Haseloff J."/>
            <person name="Hetherington A.J."/>
            <person name="Higo A."/>
            <person name="Hirakawa Y."/>
            <person name="Hundley H.N."/>
            <person name="Ikeda Y."/>
            <person name="Inoue K."/>
            <person name="Inoue S.I."/>
            <person name="Ishida S."/>
            <person name="Jia Q."/>
            <person name="Kakita M."/>
            <person name="Kanazawa T."/>
            <person name="Kawai Y."/>
            <person name="Kawashima T."/>
            <person name="Kennedy M."/>
            <person name="Kinose K."/>
            <person name="Kinoshita T."/>
            <person name="Kohara Y."/>
            <person name="Koide E."/>
            <person name="Komatsu K."/>
            <person name="Kopischke S."/>
            <person name="Kubo M."/>
            <person name="Kyozuka J."/>
            <person name="Lagercrantz U."/>
            <person name="Lin S.S."/>
            <person name="Lindquist E."/>
            <person name="Lipzen A.M."/>
            <person name="Lu C.W."/>
            <person name="De Luna E."/>
            <person name="Martienssen R.A."/>
            <person name="Minamino N."/>
            <person name="Mizutani M."/>
            <person name="Mizutani M."/>
            <person name="Mochizuki N."/>
            <person name="Monte I."/>
            <person name="Mosher R."/>
            <person name="Nagasaki H."/>
            <person name="Nakagami H."/>
            <person name="Naramoto S."/>
            <person name="Nishitani K."/>
            <person name="Ohtani M."/>
            <person name="Okamoto T."/>
            <person name="Okumura M."/>
            <person name="Phillips J."/>
            <person name="Pollak B."/>
            <person name="Reinders A."/>
            <person name="Rovekamp M."/>
            <person name="Sano R."/>
            <person name="Sawa S."/>
            <person name="Schmid M.W."/>
            <person name="Shirakawa M."/>
            <person name="Solano R."/>
            <person name="Spunde A."/>
            <person name="Suetsugu N."/>
            <person name="Sugano S."/>
            <person name="Sugiyama A."/>
            <person name="Sun R."/>
            <person name="Suzuki Y."/>
            <person name="Takenaka M."/>
            <person name="Takezawa D."/>
            <person name="Tomogane H."/>
            <person name="Tsuzuki M."/>
            <person name="Ueda T."/>
            <person name="Umeda M."/>
            <person name="Ward J.M."/>
            <person name="Watanabe Y."/>
            <person name="Yazaki K."/>
            <person name="Yokoyama R."/>
            <person name="Yoshitake Y."/>
            <person name="Yotsui I."/>
            <person name="Zachgo S."/>
            <person name="Schmutz J."/>
        </authorList>
    </citation>
    <scope>NUCLEOTIDE SEQUENCE [LARGE SCALE GENOMIC DNA]</scope>
    <source>
        <strain evidence="2">Tak-1</strain>
    </source>
</reference>
<dbReference type="Proteomes" id="UP000244005">
    <property type="component" value="Unassembled WGS sequence"/>
</dbReference>
<accession>A0A2R6W0Q8</accession>
<sequence length="359" mass="39439">MASSVMRSPLFLATELIDSWIDLARVFRLAATSCERGSAIATSVEIGEAIVEELSSTTTLSDESTWQAAAARMEFLPTRPAIDRERVVLGVCMVDNWNGVFRLVSAAGHVYVPARMLLESDAQPLMLGKTACISLGVWRSELEPCPFQIQTSLGGTSDMSYMMTKERISVQLRHDHAQDSSQFGVRAVVTSTESYDVLVGKVMLYPMGFWMDYWKETATYRPGWQSGDGRMSELTVRFISGARPLGSSSAVLASVAGFSGVLTWPDDLLEWNRSTNDTPIYEDVEEVVSFPAVMSSSLDVPLWSSCHALQHEADRLVKRAWSEASLLAEAEGASEDRLVCGPSTLSPLVTTPIVWKYSP</sequence>